<dbReference type="OrthoDB" id="5724415at2759"/>
<accession>A0A2T9YCG5</accession>
<sequence length="227" mass="25978">MSLPKQSKIVSRFLNQEKHISFGDTQSLINYIFFRSNKGKLLFKNMESNLQTKTLEIMNNIKVLHQNCGTFSGQKSNILALVAGTHTQKSLKDFGFTFSHKQYKLAREKAVIGQFDLNPGEKKIPQSKTRIPEDVVEKINSILIEQSIPSSKTIVLAQKTAKKQPKRMTTLQRLMAEFRDHLKFNDLQRKAFRKQQLDLDTDSYMIVADFKENFRMGGGPVEASSSF</sequence>
<comment type="caution">
    <text evidence="1">The sequence shown here is derived from an EMBL/GenBank/DDBJ whole genome shotgun (WGS) entry which is preliminary data.</text>
</comment>
<name>A0A2T9YCG5_9FUNG</name>
<organism evidence="1 2">
    <name type="scientific">Smittium megazygosporum</name>
    <dbReference type="NCBI Taxonomy" id="133381"/>
    <lineage>
        <taxon>Eukaryota</taxon>
        <taxon>Fungi</taxon>
        <taxon>Fungi incertae sedis</taxon>
        <taxon>Zoopagomycota</taxon>
        <taxon>Kickxellomycotina</taxon>
        <taxon>Harpellomycetes</taxon>
        <taxon>Harpellales</taxon>
        <taxon>Legeriomycetaceae</taxon>
        <taxon>Smittium</taxon>
    </lineage>
</organism>
<dbReference type="AlphaFoldDB" id="A0A2T9YCG5"/>
<dbReference type="Proteomes" id="UP000245609">
    <property type="component" value="Unassembled WGS sequence"/>
</dbReference>
<keyword evidence="2" id="KW-1185">Reference proteome</keyword>
<gene>
    <name evidence="1" type="ORF">BB560_006249</name>
</gene>
<proteinExistence type="predicted"/>
<reference evidence="1 2" key="1">
    <citation type="journal article" date="2018" name="MBio">
        <title>Comparative Genomics Reveals the Core Gene Toolbox for the Fungus-Insect Symbiosis.</title>
        <authorList>
            <person name="Wang Y."/>
            <person name="Stata M."/>
            <person name="Wang W."/>
            <person name="Stajich J.E."/>
            <person name="White M.M."/>
            <person name="Moncalvo J.M."/>
        </authorList>
    </citation>
    <scope>NUCLEOTIDE SEQUENCE [LARGE SCALE GENOMIC DNA]</scope>
    <source>
        <strain evidence="1 2">SC-DP-2</strain>
    </source>
</reference>
<protein>
    <submittedName>
        <fullName evidence="1">Uncharacterized protein</fullName>
    </submittedName>
</protein>
<evidence type="ECO:0000313" key="2">
    <source>
        <dbReference type="Proteomes" id="UP000245609"/>
    </source>
</evidence>
<evidence type="ECO:0000313" key="1">
    <source>
        <dbReference type="EMBL" id="PVU90020.1"/>
    </source>
</evidence>
<dbReference type="EMBL" id="MBFS01002995">
    <property type="protein sequence ID" value="PVU90020.1"/>
    <property type="molecule type" value="Genomic_DNA"/>
</dbReference>